<dbReference type="InterPro" id="IPR009000">
    <property type="entry name" value="Transl_B-barrel_sf"/>
</dbReference>
<dbReference type="GO" id="GO:0003746">
    <property type="term" value="F:translation elongation factor activity"/>
    <property type="evidence" value="ECO:0007669"/>
    <property type="project" value="TreeGrafter"/>
</dbReference>
<dbReference type="GO" id="GO:0005525">
    <property type="term" value="F:GTP binding"/>
    <property type="evidence" value="ECO:0007669"/>
    <property type="project" value="UniProtKB-KW"/>
</dbReference>
<comment type="caution">
    <text evidence="4">The sequence shown here is derived from an EMBL/GenBank/DDBJ whole genome shotgun (WGS) entry which is preliminary data.</text>
</comment>
<dbReference type="CDD" id="cd03708">
    <property type="entry name" value="GTPBP_III"/>
    <property type="match status" value="1"/>
</dbReference>
<gene>
    <name evidence="4" type="ORF">K8N75_01925</name>
</gene>
<accession>A0A8T5ULR7</accession>
<dbReference type="InterPro" id="IPR050055">
    <property type="entry name" value="EF-Tu_GTPase"/>
</dbReference>
<dbReference type="InterPro" id="IPR027417">
    <property type="entry name" value="P-loop_NTPase"/>
</dbReference>
<protein>
    <submittedName>
        <fullName evidence="4">GTP-binding protein</fullName>
    </submittedName>
</protein>
<evidence type="ECO:0000256" key="2">
    <source>
        <dbReference type="ARBA" id="ARBA00023134"/>
    </source>
</evidence>
<keyword evidence="1" id="KW-0547">Nucleotide-binding</keyword>
<dbReference type="InterPro" id="IPR004161">
    <property type="entry name" value="EFTu-like_2"/>
</dbReference>
<dbReference type="PANTHER" id="PTHR43721:SF9">
    <property type="entry name" value="GTP-BINDING PROTEIN 1"/>
    <property type="match status" value="1"/>
</dbReference>
<dbReference type="CDD" id="cd03694">
    <property type="entry name" value="GTPBP_II"/>
    <property type="match status" value="1"/>
</dbReference>
<dbReference type="Gene3D" id="2.40.30.10">
    <property type="entry name" value="Translation factors"/>
    <property type="match status" value="2"/>
</dbReference>
<keyword evidence="2" id="KW-0342">GTP-binding</keyword>
<dbReference type="SUPFAM" id="SSF52540">
    <property type="entry name" value="P-loop containing nucleoside triphosphate hydrolases"/>
    <property type="match status" value="1"/>
</dbReference>
<evidence type="ECO:0000259" key="3">
    <source>
        <dbReference type="PROSITE" id="PS51722"/>
    </source>
</evidence>
<name>A0A8T5ULR7_9EURY</name>
<dbReference type="Pfam" id="PF00009">
    <property type="entry name" value="GTP_EFTU"/>
    <property type="match status" value="1"/>
</dbReference>
<dbReference type="InterPro" id="IPR009001">
    <property type="entry name" value="Transl_elong_EF1A/Init_IF2_C"/>
</dbReference>
<organism evidence="4 5">
    <name type="scientific">Methanobacterium spitsbergense</name>
    <dbReference type="NCBI Taxonomy" id="2874285"/>
    <lineage>
        <taxon>Archaea</taxon>
        <taxon>Methanobacteriati</taxon>
        <taxon>Methanobacteriota</taxon>
        <taxon>Methanomada group</taxon>
        <taxon>Methanobacteria</taxon>
        <taxon>Methanobacteriales</taxon>
        <taxon>Methanobacteriaceae</taxon>
        <taxon>Methanobacterium</taxon>
    </lineage>
</organism>
<evidence type="ECO:0000313" key="5">
    <source>
        <dbReference type="Proteomes" id="UP000825933"/>
    </source>
</evidence>
<evidence type="ECO:0000313" key="4">
    <source>
        <dbReference type="EMBL" id="MBZ2164812.1"/>
    </source>
</evidence>
<dbReference type="AlphaFoldDB" id="A0A8T5ULR7"/>
<dbReference type="EMBL" id="JAIOUQ010000003">
    <property type="protein sequence ID" value="MBZ2164812.1"/>
    <property type="molecule type" value="Genomic_DNA"/>
</dbReference>
<dbReference type="RefSeq" id="WP_223790475.1">
    <property type="nucleotide sequence ID" value="NZ_JAIOUQ010000003.1"/>
</dbReference>
<dbReference type="GO" id="GO:0003924">
    <property type="term" value="F:GTPase activity"/>
    <property type="evidence" value="ECO:0007669"/>
    <property type="project" value="InterPro"/>
</dbReference>
<dbReference type="PANTHER" id="PTHR43721">
    <property type="entry name" value="ELONGATION FACTOR TU-RELATED"/>
    <property type="match status" value="1"/>
</dbReference>
<dbReference type="SUPFAM" id="SSF50465">
    <property type="entry name" value="EF-Tu/eEF-1alpha/eIF2-gamma C-terminal domain"/>
    <property type="match status" value="1"/>
</dbReference>
<evidence type="ECO:0000256" key="1">
    <source>
        <dbReference type="ARBA" id="ARBA00022741"/>
    </source>
</evidence>
<dbReference type="SUPFAM" id="SSF50447">
    <property type="entry name" value="Translation proteins"/>
    <property type="match status" value="1"/>
</dbReference>
<dbReference type="InterPro" id="IPR000795">
    <property type="entry name" value="T_Tr_GTP-bd_dom"/>
</dbReference>
<dbReference type="Pfam" id="PF03144">
    <property type="entry name" value="GTP_EFTU_D2"/>
    <property type="match status" value="1"/>
</dbReference>
<reference evidence="5" key="1">
    <citation type="journal article" date="2022" name="Microbiol. Resour. Announc.">
        <title>Draft Genome Sequence of a Methanogenic Archaeon from West Spitsbergen Permafrost.</title>
        <authorList>
            <person name="Trubitsyn V."/>
            <person name="Rivkina E."/>
            <person name="Shcherbakova V."/>
        </authorList>
    </citation>
    <scope>NUCLEOTIDE SEQUENCE [LARGE SCALE GENOMIC DNA]</scope>
    <source>
        <strain evidence="5">VT</strain>
    </source>
</reference>
<keyword evidence="5" id="KW-1185">Reference proteome</keyword>
<sequence length="529" mass="59070">MTDNIYDITKDGERDNIEFKENLTIDYHLKKDRKQHLASQMKYRMEVGCGEAIYFIGVHDEGHLIGLPEPEYEESIFVLESIAHEIGAEILELEKHPANNGSVAKVRIAKSQKNKKDHILVGVAGHVDHGKSTLVGTLTTGSLDNGSGRTRIFLDVQKHEIERGLSADLSFAVYGFSKSQPVRLKNPLKKNEKSKLVEECDKVVSFVDTVGHEPWLRTTIRGIMGQKLSYGLLTIAADQGPTHITKEHLGIILAMELPVIVAMTKVDVVTSEKAVEIQQKIFELLKLVGRIPFMVKSIQDADFVSKNMNQHIVPVVRVSPVTGEGLDLFDRLFLKLKIPSNRKELQKPFMMYIDKIYSVMGVGTVVSGTIRQGKVKKGDKLLIGPTGTGEYIETASKSMEMHHYKKDVAETGEVVGISITGLDVSDIKRGMILCSTEYPTISVREFEADVAILIHPTTIKRGYECIAHIETIAETMTFEPIDNEYMSAGDTGKIKMKFKYRPCCIREGQKLIFREGRSKGVGTVTRIIQ</sequence>
<feature type="domain" description="Tr-type G" evidence="3">
    <location>
        <begin position="116"/>
        <end position="340"/>
    </location>
</feature>
<proteinExistence type="predicted"/>
<dbReference type="Proteomes" id="UP000825933">
    <property type="component" value="Unassembled WGS sequence"/>
</dbReference>
<dbReference type="Gene3D" id="3.40.50.300">
    <property type="entry name" value="P-loop containing nucleotide triphosphate hydrolases"/>
    <property type="match status" value="1"/>
</dbReference>
<dbReference type="PROSITE" id="PS51722">
    <property type="entry name" value="G_TR_2"/>
    <property type="match status" value="1"/>
</dbReference>
<dbReference type="PRINTS" id="PR00315">
    <property type="entry name" value="ELONGATNFCT"/>
</dbReference>